<dbReference type="RefSeq" id="WP_249600716.1">
    <property type="nucleotide sequence ID" value="NZ_JAKHSK010000005.1"/>
</dbReference>
<keyword evidence="1" id="KW-0732">Signal</keyword>
<gene>
    <name evidence="2" type="ORF">L1967_05455</name>
</gene>
<feature type="signal peptide" evidence="1">
    <location>
        <begin position="1"/>
        <end position="24"/>
    </location>
</feature>
<accession>A0A9X1ZSP9</accession>
<organism evidence="2 3">
    <name type="scientific">Zunongwangia pacifica</name>
    <dbReference type="NCBI Taxonomy" id="2911062"/>
    <lineage>
        <taxon>Bacteria</taxon>
        <taxon>Pseudomonadati</taxon>
        <taxon>Bacteroidota</taxon>
        <taxon>Flavobacteriia</taxon>
        <taxon>Flavobacteriales</taxon>
        <taxon>Flavobacteriaceae</taxon>
        <taxon>Zunongwangia</taxon>
    </lineage>
</organism>
<dbReference type="Proteomes" id="UP001139521">
    <property type="component" value="Unassembled WGS sequence"/>
</dbReference>
<dbReference type="EMBL" id="JAKHSK010000005">
    <property type="protein sequence ID" value="MCL6217738.1"/>
    <property type="molecule type" value="Genomic_DNA"/>
</dbReference>
<keyword evidence="3" id="KW-1185">Reference proteome</keyword>
<comment type="caution">
    <text evidence="2">The sequence shown here is derived from an EMBL/GenBank/DDBJ whole genome shotgun (WGS) entry which is preliminary data.</text>
</comment>
<dbReference type="AlphaFoldDB" id="A0A9X1ZSP9"/>
<dbReference type="PROSITE" id="PS51257">
    <property type="entry name" value="PROKAR_LIPOPROTEIN"/>
    <property type="match status" value="1"/>
</dbReference>
<name>A0A9X1ZSP9_9FLAO</name>
<reference evidence="2" key="1">
    <citation type="submission" date="2022-01" db="EMBL/GenBank/DDBJ databases">
        <title>Genome sequencing of Zunongwangia sp. M21534 genome.</title>
        <authorList>
            <person name="Chen Y."/>
            <person name="Dong C."/>
            <person name="Shao Z."/>
        </authorList>
    </citation>
    <scope>NUCLEOTIDE SEQUENCE</scope>
    <source>
        <strain evidence="2">MCCC M21534</strain>
    </source>
</reference>
<sequence length="111" mass="12308">MKKIITIIAVSALLLSCSSGPEKAAKNFTENMAKGKVEDAKKYATQSTGKLLDMAVSFGGSQIEPDFKFEFVKDSIVDNRAWVTYMDNGEKKDLELVKIDGKWLVNVESKK</sequence>
<evidence type="ECO:0000313" key="3">
    <source>
        <dbReference type="Proteomes" id="UP001139521"/>
    </source>
</evidence>
<feature type="chain" id="PRO_5040979370" evidence="1">
    <location>
        <begin position="25"/>
        <end position="111"/>
    </location>
</feature>
<proteinExistence type="predicted"/>
<evidence type="ECO:0000313" key="2">
    <source>
        <dbReference type="EMBL" id="MCL6217738.1"/>
    </source>
</evidence>
<protein>
    <submittedName>
        <fullName evidence="2">DUF4878 domain-containing protein</fullName>
    </submittedName>
</protein>
<evidence type="ECO:0000256" key="1">
    <source>
        <dbReference type="SAM" id="SignalP"/>
    </source>
</evidence>